<evidence type="ECO:0000313" key="2">
    <source>
        <dbReference type="Proteomes" id="UP000826195"/>
    </source>
</evidence>
<organism evidence="1 2">
    <name type="scientific">Cotesia glomerata</name>
    <name type="common">Lepidopteran parasitic wasp</name>
    <name type="synonym">Apanteles glomeratus</name>
    <dbReference type="NCBI Taxonomy" id="32391"/>
    <lineage>
        <taxon>Eukaryota</taxon>
        <taxon>Metazoa</taxon>
        <taxon>Ecdysozoa</taxon>
        <taxon>Arthropoda</taxon>
        <taxon>Hexapoda</taxon>
        <taxon>Insecta</taxon>
        <taxon>Pterygota</taxon>
        <taxon>Neoptera</taxon>
        <taxon>Endopterygota</taxon>
        <taxon>Hymenoptera</taxon>
        <taxon>Apocrita</taxon>
        <taxon>Ichneumonoidea</taxon>
        <taxon>Braconidae</taxon>
        <taxon>Microgastrinae</taxon>
        <taxon>Cotesia</taxon>
    </lineage>
</organism>
<proteinExistence type="predicted"/>
<comment type="caution">
    <text evidence="1">The sequence shown here is derived from an EMBL/GenBank/DDBJ whole genome shotgun (WGS) entry which is preliminary data.</text>
</comment>
<dbReference type="AlphaFoldDB" id="A0AAV7IFM6"/>
<dbReference type="Proteomes" id="UP000826195">
    <property type="component" value="Unassembled WGS sequence"/>
</dbReference>
<keyword evidence="2" id="KW-1185">Reference proteome</keyword>
<reference evidence="1 2" key="1">
    <citation type="journal article" date="2021" name="J. Hered.">
        <title>A chromosome-level genome assembly of the parasitoid wasp, Cotesia glomerata (Hymenoptera: Braconidae).</title>
        <authorList>
            <person name="Pinto B.J."/>
            <person name="Weis J.J."/>
            <person name="Gamble T."/>
            <person name="Ode P.J."/>
            <person name="Paul R."/>
            <person name="Zaspel J.M."/>
        </authorList>
    </citation>
    <scope>NUCLEOTIDE SEQUENCE [LARGE SCALE GENOMIC DNA]</scope>
    <source>
        <strain evidence="1">CgM1</strain>
    </source>
</reference>
<dbReference type="EMBL" id="JAHXZJ010001864">
    <property type="protein sequence ID" value="KAH0550559.1"/>
    <property type="molecule type" value="Genomic_DNA"/>
</dbReference>
<accession>A0AAV7IFM6</accession>
<gene>
    <name evidence="1" type="ORF">KQX54_020146</name>
</gene>
<sequence>MSKLRCKKKSRRIVNEGSPLEESLRRRRAGGNAFSLLYSITPAVQHREIYRATGPRDIAKRKKQPEINRGIEDMRGFSFLHR</sequence>
<name>A0AAV7IFM6_COTGL</name>
<evidence type="ECO:0000313" key="1">
    <source>
        <dbReference type="EMBL" id="KAH0550559.1"/>
    </source>
</evidence>
<protein>
    <submittedName>
        <fullName evidence="1">Uncharacterized protein</fullName>
    </submittedName>
</protein>